<dbReference type="InterPro" id="IPR002376">
    <property type="entry name" value="Formyl_transf_N"/>
</dbReference>
<evidence type="ECO:0000256" key="7">
    <source>
        <dbReference type="ARBA" id="ARBA00048558"/>
    </source>
</evidence>
<evidence type="ECO:0000259" key="9">
    <source>
        <dbReference type="Pfam" id="PF00551"/>
    </source>
</evidence>
<dbReference type="FunFam" id="3.40.50.12230:FF:000001">
    <property type="entry name" value="Methionyl-tRNA formyltransferase"/>
    <property type="match status" value="1"/>
</dbReference>
<feature type="domain" description="Formyl transferase C-terminal" evidence="10">
    <location>
        <begin position="210"/>
        <end position="308"/>
    </location>
</feature>
<dbReference type="RefSeq" id="WP_124926359.1">
    <property type="nucleotide sequence ID" value="NZ_BMOH01000002.1"/>
</dbReference>
<accession>A0A3P1SP70</accession>
<dbReference type="CDD" id="cd08704">
    <property type="entry name" value="Met_tRNA_FMT_C"/>
    <property type="match status" value="1"/>
</dbReference>
<evidence type="ECO:0000256" key="6">
    <source>
        <dbReference type="ARBA" id="ARBA00022917"/>
    </source>
</evidence>
<dbReference type="PROSITE" id="PS00373">
    <property type="entry name" value="GART"/>
    <property type="match status" value="1"/>
</dbReference>
<dbReference type="InterPro" id="IPR044135">
    <property type="entry name" value="Met-tRNA-FMT_C"/>
</dbReference>
<evidence type="ECO:0000256" key="4">
    <source>
        <dbReference type="ARBA" id="ARBA00016014"/>
    </source>
</evidence>
<dbReference type="Pfam" id="PF00551">
    <property type="entry name" value="Formyl_trans_N"/>
    <property type="match status" value="1"/>
</dbReference>
<evidence type="ECO:0000313" key="11">
    <source>
        <dbReference type="EMBL" id="RRC98860.1"/>
    </source>
</evidence>
<dbReference type="Gene3D" id="3.40.50.170">
    <property type="entry name" value="Formyl transferase, N-terminal domain"/>
    <property type="match status" value="1"/>
</dbReference>
<dbReference type="CDD" id="cd08646">
    <property type="entry name" value="FMT_core_Met-tRNA-FMT_N"/>
    <property type="match status" value="1"/>
</dbReference>
<keyword evidence="12" id="KW-1185">Reference proteome</keyword>
<dbReference type="Gene3D" id="3.10.25.10">
    <property type="entry name" value="Formyl transferase, C-terminal domain"/>
    <property type="match status" value="1"/>
</dbReference>
<comment type="catalytic activity">
    <reaction evidence="7 8">
        <text>L-methionyl-tRNA(fMet) + (6R)-10-formyltetrahydrofolate = N-formyl-L-methionyl-tRNA(fMet) + (6S)-5,6,7,8-tetrahydrofolate + H(+)</text>
        <dbReference type="Rhea" id="RHEA:24380"/>
        <dbReference type="Rhea" id="RHEA-COMP:9952"/>
        <dbReference type="Rhea" id="RHEA-COMP:9953"/>
        <dbReference type="ChEBI" id="CHEBI:15378"/>
        <dbReference type="ChEBI" id="CHEBI:57453"/>
        <dbReference type="ChEBI" id="CHEBI:78530"/>
        <dbReference type="ChEBI" id="CHEBI:78844"/>
        <dbReference type="ChEBI" id="CHEBI:195366"/>
        <dbReference type="EC" id="2.1.2.9"/>
    </reaction>
</comment>
<dbReference type="InterPro" id="IPR036477">
    <property type="entry name" value="Formyl_transf_N_sf"/>
</dbReference>
<dbReference type="FunFam" id="3.40.50.170:FF:000003">
    <property type="entry name" value="Methionyl-tRNA formyltransferase"/>
    <property type="match status" value="1"/>
</dbReference>
<protein>
    <recommendedName>
        <fullName evidence="4 8">Methionyl-tRNA formyltransferase</fullName>
        <ecNumber evidence="3 8">2.1.2.9</ecNumber>
    </recommendedName>
</protein>
<dbReference type="GO" id="GO:0004479">
    <property type="term" value="F:methionyl-tRNA formyltransferase activity"/>
    <property type="evidence" value="ECO:0007669"/>
    <property type="project" value="UniProtKB-UniRule"/>
</dbReference>
<dbReference type="InterPro" id="IPR011034">
    <property type="entry name" value="Formyl_transferase-like_C_sf"/>
</dbReference>
<organism evidence="11 12">
    <name type="scientific">Amphritea balenae</name>
    <dbReference type="NCBI Taxonomy" id="452629"/>
    <lineage>
        <taxon>Bacteria</taxon>
        <taxon>Pseudomonadati</taxon>
        <taxon>Pseudomonadota</taxon>
        <taxon>Gammaproteobacteria</taxon>
        <taxon>Oceanospirillales</taxon>
        <taxon>Oceanospirillaceae</taxon>
        <taxon>Amphritea</taxon>
    </lineage>
</organism>
<dbReference type="OrthoDB" id="9802815at2"/>
<comment type="caution">
    <text evidence="11">The sequence shown here is derived from an EMBL/GenBank/DDBJ whole genome shotgun (WGS) entry which is preliminary data.</text>
</comment>
<dbReference type="EMBL" id="RQXV01000006">
    <property type="protein sequence ID" value="RRC98860.1"/>
    <property type="molecule type" value="Genomic_DNA"/>
</dbReference>
<dbReference type="AlphaFoldDB" id="A0A3P1SP70"/>
<dbReference type="Pfam" id="PF02911">
    <property type="entry name" value="Formyl_trans_C"/>
    <property type="match status" value="1"/>
</dbReference>
<dbReference type="GO" id="GO:0005829">
    <property type="term" value="C:cytosol"/>
    <property type="evidence" value="ECO:0007669"/>
    <property type="project" value="TreeGrafter"/>
</dbReference>
<evidence type="ECO:0000256" key="1">
    <source>
        <dbReference type="ARBA" id="ARBA00002606"/>
    </source>
</evidence>
<evidence type="ECO:0000256" key="8">
    <source>
        <dbReference type="HAMAP-Rule" id="MF_00182"/>
    </source>
</evidence>
<dbReference type="InterPro" id="IPR005793">
    <property type="entry name" value="Formyl_trans_C"/>
</dbReference>
<comment type="function">
    <text evidence="1 8">Attaches a formyl group to the free amino group of methionyl-tRNA(fMet). The formyl group appears to play a dual role in the initiator identity of N-formylmethionyl-tRNA by promoting its recognition by IF2 and preventing the misappropriation of this tRNA by the elongation apparatus.</text>
</comment>
<name>A0A3P1SP70_9GAMM</name>
<dbReference type="HAMAP" id="MF_00182">
    <property type="entry name" value="Formyl_trans"/>
    <property type="match status" value="1"/>
</dbReference>
<dbReference type="PANTHER" id="PTHR11138">
    <property type="entry name" value="METHIONYL-TRNA FORMYLTRANSFERASE"/>
    <property type="match status" value="1"/>
</dbReference>
<dbReference type="InterPro" id="IPR001555">
    <property type="entry name" value="GART_AS"/>
</dbReference>
<dbReference type="Proteomes" id="UP000267535">
    <property type="component" value="Unassembled WGS sequence"/>
</dbReference>
<reference evidence="11 12" key="1">
    <citation type="submission" date="2018-11" db="EMBL/GenBank/DDBJ databases">
        <title>The draft genome sequence of Amphritea balenae JAMM 1525T.</title>
        <authorList>
            <person name="Fang Z."/>
            <person name="Zhang Y."/>
            <person name="Han X."/>
        </authorList>
    </citation>
    <scope>NUCLEOTIDE SEQUENCE [LARGE SCALE GENOMIC DNA]</scope>
    <source>
        <strain evidence="11 12">JAMM 1525</strain>
    </source>
</reference>
<keyword evidence="5 8" id="KW-0808">Transferase</keyword>
<feature type="domain" description="Formyl transferase N-terminal" evidence="9">
    <location>
        <begin position="9"/>
        <end position="185"/>
    </location>
</feature>
<gene>
    <name evidence="8" type="primary">fmt</name>
    <name evidence="11" type="ORF">EHS89_11770</name>
</gene>
<evidence type="ECO:0000313" key="12">
    <source>
        <dbReference type="Proteomes" id="UP000267535"/>
    </source>
</evidence>
<dbReference type="InterPro" id="IPR005794">
    <property type="entry name" value="Fmt"/>
</dbReference>
<evidence type="ECO:0000259" key="10">
    <source>
        <dbReference type="Pfam" id="PF02911"/>
    </source>
</evidence>
<dbReference type="SUPFAM" id="SSF53328">
    <property type="entry name" value="Formyltransferase"/>
    <property type="match status" value="1"/>
</dbReference>
<dbReference type="PANTHER" id="PTHR11138:SF5">
    <property type="entry name" value="METHIONYL-TRNA FORMYLTRANSFERASE, MITOCHONDRIAL"/>
    <property type="match status" value="1"/>
</dbReference>
<sequence>MSESAQPLRIIFAGTPDFAASNLQALLKAGHQVIGVYTQPDRPAGRGRKLTPSPVKKVALENNISVYQPLNFKEQSDRQTLNDLNADLMIVVAYGLLLPKAVLEAPRLGCINVHASLLPRWRGAAPIHRSLLAGDTETGVTIMQMDEGLDTGAMLLKKSCAISPTETSGELHDKLAVIGAEALLESLPAIADQSIEHIQQDNSLACYAHKLEKAEGEINWNLPAEQIVRQIRGLSPWPVSFTCLNDATLRVWQAETTDQACSEATPGKIIATDKKAIYVAGSDKAVKLLKIQLPGSKAMDTSAVLNAKRELFADGTQLG</sequence>
<evidence type="ECO:0000256" key="2">
    <source>
        <dbReference type="ARBA" id="ARBA00010699"/>
    </source>
</evidence>
<dbReference type="InterPro" id="IPR037022">
    <property type="entry name" value="Formyl_trans_C_sf"/>
</dbReference>
<comment type="similarity">
    <text evidence="2 8">Belongs to the Fmt family.</text>
</comment>
<proteinExistence type="inferred from homology"/>
<dbReference type="EC" id="2.1.2.9" evidence="3 8"/>
<evidence type="ECO:0000256" key="5">
    <source>
        <dbReference type="ARBA" id="ARBA00022679"/>
    </source>
</evidence>
<keyword evidence="6 8" id="KW-0648">Protein biosynthesis</keyword>
<evidence type="ECO:0000256" key="3">
    <source>
        <dbReference type="ARBA" id="ARBA00012261"/>
    </source>
</evidence>
<feature type="binding site" evidence="8">
    <location>
        <begin position="116"/>
        <end position="119"/>
    </location>
    <ligand>
        <name>(6S)-5,6,7,8-tetrahydrofolate</name>
        <dbReference type="ChEBI" id="CHEBI:57453"/>
    </ligand>
</feature>
<dbReference type="NCBIfam" id="TIGR00460">
    <property type="entry name" value="fmt"/>
    <property type="match status" value="1"/>
</dbReference>
<dbReference type="InterPro" id="IPR041711">
    <property type="entry name" value="Met-tRNA-FMT_N"/>
</dbReference>
<dbReference type="SUPFAM" id="SSF50486">
    <property type="entry name" value="FMT C-terminal domain-like"/>
    <property type="match status" value="1"/>
</dbReference>